<dbReference type="InterPro" id="IPR052362">
    <property type="entry name" value="HTH-GbsR_regulator"/>
</dbReference>
<dbReference type="Gene3D" id="1.10.10.10">
    <property type="entry name" value="Winged helix-like DNA-binding domain superfamily/Winged helix DNA-binding domain"/>
    <property type="match status" value="1"/>
</dbReference>
<feature type="domain" description="HTH marR-type" evidence="4">
    <location>
        <begin position="24"/>
        <end position="81"/>
    </location>
</feature>
<keyword evidence="6" id="KW-1185">Reference proteome</keyword>
<comment type="caution">
    <text evidence="5">The sequence shown here is derived from an EMBL/GenBank/DDBJ whole genome shotgun (WGS) entry which is preliminary data.</text>
</comment>
<organism evidence="5 6">
    <name type="scientific">Pararhodobacter aggregans</name>
    <dbReference type="NCBI Taxonomy" id="404875"/>
    <lineage>
        <taxon>Bacteria</taxon>
        <taxon>Pseudomonadati</taxon>
        <taxon>Pseudomonadota</taxon>
        <taxon>Alphaproteobacteria</taxon>
        <taxon>Rhodobacterales</taxon>
        <taxon>Paracoccaceae</taxon>
        <taxon>Pararhodobacter</taxon>
    </lineage>
</organism>
<evidence type="ECO:0000313" key="5">
    <source>
        <dbReference type="EMBL" id="PVE49343.1"/>
    </source>
</evidence>
<evidence type="ECO:0000313" key="6">
    <source>
        <dbReference type="Proteomes" id="UP000244810"/>
    </source>
</evidence>
<reference evidence="5 6" key="1">
    <citation type="journal article" date="2011" name="Syst. Appl. Microbiol.">
        <title>Defluviimonas denitrificans gen. nov., sp. nov., and Pararhodobacter aggregans gen. nov., sp. nov., non-phototrophic Rhodobacteraceae from the biofilter of a marine aquaculture.</title>
        <authorList>
            <person name="Foesel B.U."/>
            <person name="Drake H.L."/>
            <person name="Schramm A."/>
        </authorList>
    </citation>
    <scope>NUCLEOTIDE SEQUENCE [LARGE SCALE GENOMIC DNA]</scope>
    <source>
        <strain evidence="5 6">D1-19</strain>
    </source>
</reference>
<dbReference type="InterPro" id="IPR036390">
    <property type="entry name" value="WH_DNA-bd_sf"/>
</dbReference>
<accession>A0A2T7UX28</accession>
<dbReference type="SUPFAM" id="SSF46785">
    <property type="entry name" value="Winged helix' DNA-binding domain"/>
    <property type="match status" value="1"/>
</dbReference>
<dbReference type="EMBL" id="QDDR01000001">
    <property type="protein sequence ID" value="PVE49343.1"/>
    <property type="molecule type" value="Genomic_DNA"/>
</dbReference>
<gene>
    <name evidence="5" type="ORF">DDE23_02765</name>
</gene>
<dbReference type="PANTHER" id="PTHR38465">
    <property type="entry name" value="HTH-TYPE TRANSCRIPTIONAL REGULATOR MJ1563-RELATED"/>
    <property type="match status" value="1"/>
</dbReference>
<sequence>MTPPISRTRADFIAYMGQALEAKGLSPIAGRMLGLLIFDGAPRSFSDLATELGVSRGSISANARHLLARGAIVKQNRPGDRQDYFCVAEQSLDQILTELIARMTETSEAVRGFAEALPSDEGARRRLCGLADFYAAMAGGVTQALQRLGMRR</sequence>
<name>A0A2T7UX28_9RHOB</name>
<dbReference type="OrthoDB" id="2733322at2"/>
<evidence type="ECO:0000256" key="2">
    <source>
        <dbReference type="ARBA" id="ARBA00023125"/>
    </source>
</evidence>
<evidence type="ECO:0000256" key="1">
    <source>
        <dbReference type="ARBA" id="ARBA00023015"/>
    </source>
</evidence>
<evidence type="ECO:0000259" key="4">
    <source>
        <dbReference type="Pfam" id="PF12802"/>
    </source>
</evidence>
<dbReference type="PANTHER" id="PTHR38465:SF1">
    <property type="entry name" value="HTH-TYPE TRANSCRIPTIONAL REGULATOR MJ1563-RELATED"/>
    <property type="match status" value="1"/>
</dbReference>
<dbReference type="Proteomes" id="UP000244810">
    <property type="component" value="Unassembled WGS sequence"/>
</dbReference>
<dbReference type="RefSeq" id="WP_107749847.1">
    <property type="nucleotide sequence ID" value="NZ_QBKF01000001.1"/>
</dbReference>
<protein>
    <recommendedName>
        <fullName evidence="4">HTH marR-type domain-containing protein</fullName>
    </recommendedName>
</protein>
<dbReference type="InterPro" id="IPR000835">
    <property type="entry name" value="HTH_MarR-typ"/>
</dbReference>
<keyword evidence="3" id="KW-0804">Transcription</keyword>
<keyword evidence="1" id="KW-0805">Transcription regulation</keyword>
<evidence type="ECO:0000256" key="3">
    <source>
        <dbReference type="ARBA" id="ARBA00023163"/>
    </source>
</evidence>
<keyword evidence="2" id="KW-0238">DNA-binding</keyword>
<dbReference type="GO" id="GO:0003700">
    <property type="term" value="F:DNA-binding transcription factor activity"/>
    <property type="evidence" value="ECO:0007669"/>
    <property type="project" value="InterPro"/>
</dbReference>
<dbReference type="GO" id="GO:0003677">
    <property type="term" value="F:DNA binding"/>
    <property type="evidence" value="ECO:0007669"/>
    <property type="project" value="UniProtKB-KW"/>
</dbReference>
<dbReference type="AlphaFoldDB" id="A0A2T7UX28"/>
<dbReference type="InterPro" id="IPR036388">
    <property type="entry name" value="WH-like_DNA-bd_sf"/>
</dbReference>
<proteinExistence type="predicted"/>
<dbReference type="Pfam" id="PF12802">
    <property type="entry name" value="MarR_2"/>
    <property type="match status" value="1"/>
</dbReference>